<gene>
    <name evidence="1" type="ORF">BpHYR1_003199</name>
</gene>
<name>A0A3M7PDN9_BRAPC</name>
<proteinExistence type="predicted"/>
<feature type="non-terminal residue" evidence="1">
    <location>
        <position position="77"/>
    </location>
</feature>
<reference evidence="1 2" key="1">
    <citation type="journal article" date="2018" name="Sci. Rep.">
        <title>Genomic signatures of local adaptation to the degree of environmental predictability in rotifers.</title>
        <authorList>
            <person name="Franch-Gras L."/>
            <person name="Hahn C."/>
            <person name="Garcia-Roger E.M."/>
            <person name="Carmona M.J."/>
            <person name="Serra M."/>
            <person name="Gomez A."/>
        </authorList>
    </citation>
    <scope>NUCLEOTIDE SEQUENCE [LARGE SCALE GENOMIC DNA]</scope>
    <source>
        <strain evidence="1">HYR1</strain>
    </source>
</reference>
<dbReference type="AlphaFoldDB" id="A0A3M7PDN9"/>
<accession>A0A3M7PDN9</accession>
<evidence type="ECO:0000313" key="2">
    <source>
        <dbReference type="Proteomes" id="UP000276133"/>
    </source>
</evidence>
<dbReference type="Proteomes" id="UP000276133">
    <property type="component" value="Unassembled WGS sequence"/>
</dbReference>
<sequence>MAKQRQKINQEVEELKKHLLKNVVLINTWKKKCALSKRAQTNRFSPLDTISFPNAKTSSKQNSLLKLKHWRKRDNLI</sequence>
<protein>
    <submittedName>
        <fullName evidence="1">Uncharacterized protein</fullName>
    </submittedName>
</protein>
<organism evidence="1 2">
    <name type="scientific">Brachionus plicatilis</name>
    <name type="common">Marine rotifer</name>
    <name type="synonym">Brachionus muelleri</name>
    <dbReference type="NCBI Taxonomy" id="10195"/>
    <lineage>
        <taxon>Eukaryota</taxon>
        <taxon>Metazoa</taxon>
        <taxon>Spiralia</taxon>
        <taxon>Gnathifera</taxon>
        <taxon>Rotifera</taxon>
        <taxon>Eurotatoria</taxon>
        <taxon>Monogononta</taxon>
        <taxon>Pseudotrocha</taxon>
        <taxon>Ploima</taxon>
        <taxon>Brachionidae</taxon>
        <taxon>Brachionus</taxon>
    </lineage>
</organism>
<dbReference type="EMBL" id="REGN01011848">
    <property type="protein sequence ID" value="RMZ96847.1"/>
    <property type="molecule type" value="Genomic_DNA"/>
</dbReference>
<evidence type="ECO:0000313" key="1">
    <source>
        <dbReference type="EMBL" id="RMZ96847.1"/>
    </source>
</evidence>
<keyword evidence="2" id="KW-1185">Reference proteome</keyword>
<comment type="caution">
    <text evidence="1">The sequence shown here is derived from an EMBL/GenBank/DDBJ whole genome shotgun (WGS) entry which is preliminary data.</text>
</comment>